<proteinExistence type="predicted"/>
<dbReference type="EMBL" id="CAJNDS010002436">
    <property type="protein sequence ID" value="CAE7474268.1"/>
    <property type="molecule type" value="Genomic_DNA"/>
</dbReference>
<keyword evidence="2" id="KW-0732">Signal</keyword>
<evidence type="ECO:0000313" key="4">
    <source>
        <dbReference type="Proteomes" id="UP000604046"/>
    </source>
</evidence>
<sequence length="188" mass="19909">MTLPYCFARVGVSAALLMMLAASACHTTLMLQEALVTLIYHGTPRRDYSDWARTSWLALYVAQPFCSVDTSAMAELAAYSGNCMINLGKALGAIGGNVTESTTILAGAALCVLLFFLLRHCLRLPGIGFMSGGHWLAGACCRTQPYCWDDLVLPSAGGALRFHTIGSHELLVCVDGNHSAGTCSSVDG</sequence>
<dbReference type="Proteomes" id="UP000604046">
    <property type="component" value="Unassembled WGS sequence"/>
</dbReference>
<accession>A0A812SHJ6</accession>
<name>A0A812SHJ6_9DINO</name>
<protein>
    <submittedName>
        <fullName evidence="3">Uncharacterized protein</fullName>
    </submittedName>
</protein>
<feature type="chain" id="PRO_5032443031" evidence="2">
    <location>
        <begin position="25"/>
        <end position="188"/>
    </location>
</feature>
<evidence type="ECO:0000313" key="3">
    <source>
        <dbReference type="EMBL" id="CAE7474268.1"/>
    </source>
</evidence>
<reference evidence="3" key="1">
    <citation type="submission" date="2021-02" db="EMBL/GenBank/DDBJ databases">
        <authorList>
            <person name="Dougan E. K."/>
            <person name="Rhodes N."/>
            <person name="Thang M."/>
            <person name="Chan C."/>
        </authorList>
    </citation>
    <scope>NUCLEOTIDE SEQUENCE</scope>
</reference>
<feature type="transmembrane region" description="Helical" evidence="1">
    <location>
        <begin position="104"/>
        <end position="122"/>
    </location>
</feature>
<comment type="caution">
    <text evidence="3">The sequence shown here is derived from an EMBL/GenBank/DDBJ whole genome shotgun (WGS) entry which is preliminary data.</text>
</comment>
<dbReference type="AlphaFoldDB" id="A0A812SHJ6"/>
<keyword evidence="1" id="KW-0812">Transmembrane</keyword>
<organism evidence="3 4">
    <name type="scientific">Symbiodinium natans</name>
    <dbReference type="NCBI Taxonomy" id="878477"/>
    <lineage>
        <taxon>Eukaryota</taxon>
        <taxon>Sar</taxon>
        <taxon>Alveolata</taxon>
        <taxon>Dinophyceae</taxon>
        <taxon>Suessiales</taxon>
        <taxon>Symbiodiniaceae</taxon>
        <taxon>Symbiodinium</taxon>
    </lineage>
</organism>
<evidence type="ECO:0000256" key="2">
    <source>
        <dbReference type="SAM" id="SignalP"/>
    </source>
</evidence>
<keyword evidence="1" id="KW-0472">Membrane</keyword>
<gene>
    <name evidence="3" type="ORF">SNAT2548_LOCUS26645</name>
</gene>
<keyword evidence="4" id="KW-1185">Reference proteome</keyword>
<feature type="signal peptide" evidence="2">
    <location>
        <begin position="1"/>
        <end position="24"/>
    </location>
</feature>
<evidence type="ECO:0000256" key="1">
    <source>
        <dbReference type="SAM" id="Phobius"/>
    </source>
</evidence>
<keyword evidence="1" id="KW-1133">Transmembrane helix</keyword>